<dbReference type="SUPFAM" id="SSF159501">
    <property type="entry name" value="EreA/ChaN-like"/>
    <property type="match status" value="1"/>
</dbReference>
<reference evidence="2 3" key="1">
    <citation type="submission" date="2019-11" db="EMBL/GenBank/DDBJ databases">
        <authorList>
            <person name="Zhang J."/>
            <person name="Sun C."/>
        </authorList>
    </citation>
    <scope>NUCLEOTIDE SEQUENCE [LARGE SCALE GENOMIC DNA]</scope>
    <source>
        <strain evidence="3">sp2</strain>
    </source>
</reference>
<dbReference type="KEGG" id="ghl:GM160_06460"/>
<dbReference type="InterPro" id="IPR007314">
    <property type="entry name" value="Cofac_haem-bd_dom"/>
</dbReference>
<feature type="domain" description="Haem-binding uptake Tiki superfamily ChaN" evidence="1">
    <location>
        <begin position="57"/>
        <end position="268"/>
    </location>
</feature>
<proteinExistence type="predicted"/>
<dbReference type="AlphaFoldDB" id="A0A6I6D304"/>
<evidence type="ECO:0000313" key="2">
    <source>
        <dbReference type="EMBL" id="QGT78567.1"/>
    </source>
</evidence>
<evidence type="ECO:0000313" key="3">
    <source>
        <dbReference type="Proteomes" id="UP000427716"/>
    </source>
</evidence>
<dbReference type="Pfam" id="PF04187">
    <property type="entry name" value="Cofac_haem_bdg"/>
    <property type="match status" value="1"/>
</dbReference>
<dbReference type="Proteomes" id="UP000427716">
    <property type="component" value="Chromosome"/>
</dbReference>
<keyword evidence="3" id="KW-1185">Reference proteome</keyword>
<dbReference type="CDD" id="cd14727">
    <property type="entry name" value="ChanN-like"/>
    <property type="match status" value="1"/>
</dbReference>
<name>A0A6I6D304_9GAMM</name>
<accession>A0A6I6D304</accession>
<gene>
    <name evidence="2" type="ORF">GM160_06460</name>
</gene>
<dbReference type="EMBL" id="CP046415">
    <property type="protein sequence ID" value="QGT78567.1"/>
    <property type="molecule type" value="Genomic_DNA"/>
</dbReference>
<organism evidence="2 3">
    <name type="scientific">Guyparkeria halophila</name>
    <dbReference type="NCBI Taxonomy" id="47960"/>
    <lineage>
        <taxon>Bacteria</taxon>
        <taxon>Pseudomonadati</taxon>
        <taxon>Pseudomonadota</taxon>
        <taxon>Gammaproteobacteria</taxon>
        <taxon>Chromatiales</taxon>
        <taxon>Thioalkalibacteraceae</taxon>
        <taxon>Guyparkeria</taxon>
    </lineage>
</organism>
<protein>
    <recommendedName>
        <fullName evidence="1">Haem-binding uptake Tiki superfamily ChaN domain-containing protein</fullName>
    </recommendedName>
</protein>
<sequence length="327" mass="36129">MNAAVTRHPSKWWLSGGVAPVVTLLVALSGARAETPVIEVGGWWNGQGERVVDDQVMAGLERADVILLGEVHDSAAIHRRQVELLDTLRSAGRPVVLAMEQLDRRDDDDVDRMNVDSLAGGRERAEAGGFDFDGWGWDQYGRLFDWAAQHRAPLWPLNLSREKAMAVAMADGDEWRDQMDGGTLAWIDDLAPSLSLPDEQQDELIDVLERSHCQEIPSSMSSRMLRAQVARDLVMAEAIMAARDAHPDHRVVAVMGNQHARLDRGVGYWLSRLAEDERPSIMSVGMVPINHLDGAPEAEDAFDLMWVAPEVMRDDPCAAVGEDGDEE</sequence>
<evidence type="ECO:0000259" key="1">
    <source>
        <dbReference type="Pfam" id="PF04187"/>
    </source>
</evidence>
<dbReference type="Gene3D" id="3.40.50.11550">
    <property type="match status" value="2"/>
</dbReference>